<dbReference type="AlphaFoldDB" id="A0A543K4T0"/>
<feature type="domain" description="ATPase AAA-type core" evidence="1">
    <location>
        <begin position="327"/>
        <end position="448"/>
    </location>
</feature>
<dbReference type="PANTHER" id="PTHR43581">
    <property type="entry name" value="ATP/GTP PHOSPHATASE"/>
    <property type="match status" value="1"/>
</dbReference>
<reference evidence="2 3" key="1">
    <citation type="submission" date="2019-06" db="EMBL/GenBank/DDBJ databases">
        <title>Genomic Encyclopedia of Archaeal and Bacterial Type Strains, Phase II (KMG-II): from individual species to whole genera.</title>
        <authorList>
            <person name="Goeker M."/>
        </authorList>
    </citation>
    <scope>NUCLEOTIDE SEQUENCE [LARGE SCALE GENOMIC DNA]</scope>
    <source>
        <strain evidence="2 3">DSM 18423</strain>
    </source>
</reference>
<dbReference type="OrthoDB" id="3322489at2"/>
<dbReference type="InterPro" id="IPR003959">
    <property type="entry name" value="ATPase_AAA_core"/>
</dbReference>
<dbReference type="GO" id="GO:0005524">
    <property type="term" value="F:ATP binding"/>
    <property type="evidence" value="ECO:0007669"/>
    <property type="project" value="InterPro"/>
</dbReference>
<dbReference type="InterPro" id="IPR027417">
    <property type="entry name" value="P-loop_NTPase"/>
</dbReference>
<dbReference type="CDD" id="cd00267">
    <property type="entry name" value="ABC_ATPase"/>
    <property type="match status" value="1"/>
</dbReference>
<evidence type="ECO:0000313" key="2">
    <source>
        <dbReference type="EMBL" id="TQM90044.1"/>
    </source>
</evidence>
<keyword evidence="3" id="KW-1185">Reference proteome</keyword>
<dbReference type="SUPFAM" id="SSF52540">
    <property type="entry name" value="P-loop containing nucleoside triphosphate hydrolases"/>
    <property type="match status" value="1"/>
</dbReference>
<dbReference type="Gene3D" id="3.40.50.300">
    <property type="entry name" value="P-loop containing nucleotide triphosphate hydrolases"/>
    <property type="match status" value="1"/>
</dbReference>
<gene>
    <name evidence="2" type="ORF">BD293_3960</name>
</gene>
<accession>A0A543K4T0</accession>
<dbReference type="GO" id="GO:0016887">
    <property type="term" value="F:ATP hydrolysis activity"/>
    <property type="evidence" value="ECO:0007669"/>
    <property type="project" value="InterPro"/>
</dbReference>
<proteinExistence type="predicted"/>
<dbReference type="Proteomes" id="UP000320582">
    <property type="component" value="Unassembled WGS sequence"/>
</dbReference>
<dbReference type="Pfam" id="PF13304">
    <property type="entry name" value="AAA_21"/>
    <property type="match status" value="1"/>
</dbReference>
<name>A0A543K4T0_9RHOB</name>
<dbReference type="PANTHER" id="PTHR43581:SF3">
    <property type="entry name" value="AAA+ ATPASE DOMAIN-CONTAINING PROTEIN"/>
    <property type="match status" value="1"/>
</dbReference>
<comment type="caution">
    <text evidence="2">The sequence shown here is derived from an EMBL/GenBank/DDBJ whole genome shotgun (WGS) entry which is preliminary data.</text>
</comment>
<evidence type="ECO:0000259" key="1">
    <source>
        <dbReference type="Pfam" id="PF13304"/>
    </source>
</evidence>
<evidence type="ECO:0000313" key="3">
    <source>
        <dbReference type="Proteomes" id="UP000320582"/>
    </source>
</evidence>
<dbReference type="RefSeq" id="WP_142085101.1">
    <property type="nucleotide sequence ID" value="NZ_VFPT01000003.1"/>
</dbReference>
<dbReference type="EMBL" id="VFPT01000003">
    <property type="protein sequence ID" value="TQM90044.1"/>
    <property type="molecule type" value="Genomic_DNA"/>
</dbReference>
<organism evidence="2 3">
    <name type="scientific">Roseinatronobacter monicus</name>
    <dbReference type="NCBI Taxonomy" id="393481"/>
    <lineage>
        <taxon>Bacteria</taxon>
        <taxon>Pseudomonadati</taxon>
        <taxon>Pseudomonadota</taxon>
        <taxon>Alphaproteobacteria</taxon>
        <taxon>Rhodobacterales</taxon>
        <taxon>Paracoccaceae</taxon>
        <taxon>Roseinatronobacter</taxon>
    </lineage>
</organism>
<sequence>MKLSRFRVSNFRSVSDSGWLEADDVTALIGVNESGKTNLLLPLWKLKPAQDGEIQPTSDYPKTMFGEIRNAPGDYHFIEAEFDTGASGAAIAQAAGISAEIAKTVRVTRFFDGHYDIEFPKHQRITTVTREWLAGKLTGAAGTVEAAQALKKEAELQPQLVQGLRATSDALPETENLGAVQLRAAIKAVDALIPEEPAETSVIVPMVRQLSSELGDQLRVLMTPPPGRVEGVEAVIVNAIPPFVYYSNYGNLDSEIYLPHVVENLVRQDLGAKEAAKARTLRVLFSFVQLEAKEILELGRDFKEVNGQNREPTADEIAAIAEQKRTRSILLQSAGATLTTRFRDWWKQGDYRFRFEADGNHFRIWVADDRRPTEVELENRSTGLQWFLSFYLVFLVESRGDHKKAVLLLDEPGVSLHPLAQRDLSAFFESLSQTNQIIYTSHSPFLVDADRLERARKVYVAADGTTKATPNLRHSEGRDEQAGAAYAVHSALNLSVAESLLVGCRPVLVEGPSDQHYLTAIKALLVSGAKITPKRELVFPPSGGTKTARVVASILTGRDEVLPMMLLDDDGPGRQMRANLAQGLYAESPDKVLSVAAHVGYERAEIEDLIPFDIIADELDRMEREPDVRFADVVQAGLPIVGQIEAWAQAQGVHLDEHWKVPLSIKVKQRMLTRGLNAIPPHVVERWVGLFEAFSPQDAP</sequence>
<protein>
    <submittedName>
        <fullName evidence="2">Putative AbiEii toxin of type IV toxin-antitoxin system</fullName>
    </submittedName>
</protein>
<dbReference type="InterPro" id="IPR051396">
    <property type="entry name" value="Bact_Antivir_Def_Nuclease"/>
</dbReference>